<dbReference type="GO" id="GO:0062129">
    <property type="term" value="C:chitin-based extracellular matrix"/>
    <property type="evidence" value="ECO:0007669"/>
    <property type="project" value="TreeGrafter"/>
</dbReference>
<protein>
    <submittedName>
        <fullName evidence="4">Larval cuticle protein LCP-17</fullName>
    </submittedName>
</protein>
<evidence type="ECO:0000313" key="5">
    <source>
        <dbReference type="EMBL" id="KAF0301557.1"/>
    </source>
</evidence>
<evidence type="ECO:0000256" key="1">
    <source>
        <dbReference type="ARBA" id="ARBA00022460"/>
    </source>
</evidence>
<comment type="caution">
    <text evidence="4">The sequence shown here is derived from an EMBL/GenBank/DDBJ whole genome shotgun (WGS) entry which is preliminary data.</text>
</comment>
<evidence type="ECO:0000313" key="6">
    <source>
        <dbReference type="Proteomes" id="UP000440578"/>
    </source>
</evidence>
<feature type="signal peptide" evidence="3">
    <location>
        <begin position="1"/>
        <end position="15"/>
    </location>
</feature>
<dbReference type="Pfam" id="PF00379">
    <property type="entry name" value="Chitin_bind_4"/>
    <property type="match status" value="1"/>
</dbReference>
<accession>A0A6A4W2F9</accession>
<dbReference type="EMBL" id="VIIS01001165">
    <property type="protein sequence ID" value="KAF0301446.1"/>
    <property type="molecule type" value="Genomic_DNA"/>
</dbReference>
<proteinExistence type="predicted"/>
<dbReference type="PROSITE" id="PS51155">
    <property type="entry name" value="CHIT_BIND_RR_2"/>
    <property type="match status" value="1"/>
</dbReference>
<name>A0A6A4W2F9_AMPAM</name>
<reference evidence="4 6" key="1">
    <citation type="submission" date="2019-07" db="EMBL/GenBank/DDBJ databases">
        <title>Draft genome assembly of a fouling barnacle, Amphibalanus amphitrite (Darwin, 1854): The first reference genome for Thecostraca.</title>
        <authorList>
            <person name="Kim W."/>
        </authorList>
    </citation>
    <scope>NUCLEOTIDE SEQUENCE [LARGE SCALE GENOMIC DNA]</scope>
    <source>
        <strain evidence="4">SNU_AA5</strain>
        <tissue evidence="4">Soma without cirri and trophi</tissue>
    </source>
</reference>
<dbReference type="EMBL" id="VIIS01001151">
    <property type="protein sequence ID" value="KAF0301557.1"/>
    <property type="molecule type" value="Genomic_DNA"/>
</dbReference>
<sequence length="108" mass="11850">MKLLLVFALVAVAAAEKLDNLEKEPIAILRMDSTSNEDGSFQYQYETANKIQADVQGQLKQIGEEFGTVMQGSYSYETPEGQTVTITWTADENGYRAEGDAIPKAPTV</sequence>
<dbReference type="OrthoDB" id="6630665at2759"/>
<dbReference type="PANTHER" id="PTHR10380">
    <property type="entry name" value="CUTICLE PROTEIN"/>
    <property type="match status" value="1"/>
</dbReference>
<gene>
    <name evidence="4" type="primary">LCP17_4</name>
    <name evidence="5" type="synonym">LCP17_3</name>
    <name evidence="5" type="ORF">FJT64_026175</name>
    <name evidence="4" type="ORF">FJT64_026255</name>
</gene>
<keyword evidence="6" id="KW-1185">Reference proteome</keyword>
<evidence type="ECO:0000256" key="3">
    <source>
        <dbReference type="SAM" id="SignalP"/>
    </source>
</evidence>
<organism evidence="4 6">
    <name type="scientific">Amphibalanus amphitrite</name>
    <name type="common">Striped barnacle</name>
    <name type="synonym">Balanus amphitrite</name>
    <dbReference type="NCBI Taxonomy" id="1232801"/>
    <lineage>
        <taxon>Eukaryota</taxon>
        <taxon>Metazoa</taxon>
        <taxon>Ecdysozoa</taxon>
        <taxon>Arthropoda</taxon>
        <taxon>Crustacea</taxon>
        <taxon>Multicrustacea</taxon>
        <taxon>Cirripedia</taxon>
        <taxon>Thoracica</taxon>
        <taxon>Thoracicalcarea</taxon>
        <taxon>Balanomorpha</taxon>
        <taxon>Balanoidea</taxon>
        <taxon>Balanidae</taxon>
        <taxon>Amphibalaninae</taxon>
        <taxon>Amphibalanus</taxon>
    </lineage>
</organism>
<feature type="chain" id="PRO_5036381599" evidence="3">
    <location>
        <begin position="16"/>
        <end position="108"/>
    </location>
</feature>
<evidence type="ECO:0000313" key="4">
    <source>
        <dbReference type="EMBL" id="KAF0301446.1"/>
    </source>
</evidence>
<keyword evidence="3" id="KW-0732">Signal</keyword>
<keyword evidence="1 2" id="KW-0193">Cuticle</keyword>
<dbReference type="PANTHER" id="PTHR10380:SF173">
    <property type="entry name" value="CUTICULAR PROTEIN 47EF, ISOFORM C-RELATED"/>
    <property type="match status" value="1"/>
</dbReference>
<dbReference type="PRINTS" id="PR00947">
    <property type="entry name" value="CUTICLE"/>
</dbReference>
<dbReference type="InterPro" id="IPR050468">
    <property type="entry name" value="Cuticle_Struct_Prot"/>
</dbReference>
<dbReference type="AlphaFoldDB" id="A0A6A4W2F9"/>
<evidence type="ECO:0000256" key="2">
    <source>
        <dbReference type="PROSITE-ProRule" id="PRU00497"/>
    </source>
</evidence>
<dbReference type="Proteomes" id="UP000440578">
    <property type="component" value="Unassembled WGS sequence"/>
</dbReference>
<dbReference type="GO" id="GO:0008010">
    <property type="term" value="F:structural constituent of chitin-based larval cuticle"/>
    <property type="evidence" value="ECO:0007669"/>
    <property type="project" value="TreeGrafter"/>
</dbReference>
<dbReference type="InterPro" id="IPR000618">
    <property type="entry name" value="Insect_cuticle"/>
</dbReference>